<dbReference type="Proteomes" id="UP001344906">
    <property type="component" value="Unassembled WGS sequence"/>
</dbReference>
<feature type="compositionally biased region" description="Low complexity" evidence="1">
    <location>
        <begin position="15"/>
        <end position="25"/>
    </location>
</feature>
<accession>A0ABQ6G2E5</accession>
<name>A0ABQ6G2E5_9CHLR</name>
<feature type="compositionally biased region" description="Basic and acidic residues" evidence="1">
    <location>
        <begin position="1"/>
        <end position="14"/>
    </location>
</feature>
<evidence type="ECO:0000256" key="1">
    <source>
        <dbReference type="SAM" id="MobiDB-lite"/>
    </source>
</evidence>
<gene>
    <name evidence="2" type="ORF">KDH_61000</name>
</gene>
<feature type="region of interest" description="Disordered" evidence="1">
    <location>
        <begin position="1"/>
        <end position="57"/>
    </location>
</feature>
<dbReference type="EMBL" id="BSRI01000002">
    <property type="protein sequence ID" value="GLV59273.1"/>
    <property type="molecule type" value="Genomic_DNA"/>
</dbReference>
<reference evidence="2 3" key="1">
    <citation type="submission" date="2023-02" db="EMBL/GenBank/DDBJ databases">
        <title>Dictyobacter halimunensis sp. nov., a new member of the class Ktedonobacteria from forest soil in a geothermal area.</title>
        <authorList>
            <person name="Rachmania M.K."/>
            <person name="Ningsih F."/>
            <person name="Sakai Y."/>
            <person name="Yabe S."/>
            <person name="Yokota A."/>
            <person name="Sjamsuridzal W."/>
        </authorList>
    </citation>
    <scope>NUCLEOTIDE SEQUENCE [LARGE SCALE GENOMIC DNA]</scope>
    <source>
        <strain evidence="2 3">S3.2.2.5</strain>
    </source>
</reference>
<protein>
    <submittedName>
        <fullName evidence="2">Uncharacterized protein</fullName>
    </submittedName>
</protein>
<evidence type="ECO:0000313" key="3">
    <source>
        <dbReference type="Proteomes" id="UP001344906"/>
    </source>
</evidence>
<keyword evidence="3" id="KW-1185">Reference proteome</keyword>
<evidence type="ECO:0000313" key="2">
    <source>
        <dbReference type="EMBL" id="GLV59273.1"/>
    </source>
</evidence>
<dbReference type="RefSeq" id="WP_338255859.1">
    <property type="nucleotide sequence ID" value="NZ_BSRI01000002.1"/>
</dbReference>
<proteinExistence type="predicted"/>
<comment type="caution">
    <text evidence="2">The sequence shown here is derived from an EMBL/GenBank/DDBJ whole genome shotgun (WGS) entry which is preliminary data.</text>
</comment>
<sequence>MADQDSDKKTESTESKTGSKSSKSGARSEKPQATEEAEGQGEEQQAGEEQRTGGETGNTLLQVLDFLKSSNLINLDMPLKSLFDQVQNIQTDPSTEWGLIGDSGHWALVWQKKHD</sequence>
<organism evidence="2 3">
    <name type="scientific">Dictyobacter halimunensis</name>
    <dbReference type="NCBI Taxonomy" id="3026934"/>
    <lineage>
        <taxon>Bacteria</taxon>
        <taxon>Bacillati</taxon>
        <taxon>Chloroflexota</taxon>
        <taxon>Ktedonobacteria</taxon>
        <taxon>Ktedonobacterales</taxon>
        <taxon>Dictyobacteraceae</taxon>
        <taxon>Dictyobacter</taxon>
    </lineage>
</organism>